<evidence type="ECO:0000313" key="3">
    <source>
        <dbReference type="EMBL" id="KAG5621720.1"/>
    </source>
</evidence>
<sequence>MDLSQPKTFSDYPAAHYNIHTTPIPTLQQYIQLQYQTDPATYTIFFFFLQKLKHEEPKTQTHNSNSSKNRSPEIDSQPESNPVQREISPDPSPANLARVVLLSPLDVSRSPRFKRPCSESDGQPLKSVENYIDFELPPYPREGIRIFEFQIGILIQRLAIRFLLALDSSPFIEVLRVIVWWWWNPSQNLVSQVAAREKFSQNRDAPYDRDFGLSCEYDLNAYVWMLEGWFSAVVALIVLALYSIVMINFEIALLVLFERKNTRLRRNTVVWKQEIHGKKLVYMTIYTDIQSMYTKMGLG</sequence>
<accession>A0A9J6AB56</accession>
<evidence type="ECO:0000256" key="2">
    <source>
        <dbReference type="SAM" id="Phobius"/>
    </source>
</evidence>
<gene>
    <name evidence="3" type="ORF">H5410_006938</name>
</gene>
<dbReference type="Proteomes" id="UP000824120">
    <property type="component" value="Chromosome 2"/>
</dbReference>
<keyword evidence="2" id="KW-0472">Membrane</keyword>
<feature type="region of interest" description="Disordered" evidence="1">
    <location>
        <begin position="56"/>
        <end position="93"/>
    </location>
</feature>
<keyword evidence="2" id="KW-1133">Transmembrane helix</keyword>
<name>A0A9J6AB56_SOLCO</name>
<dbReference type="EMBL" id="JACXVP010000002">
    <property type="protein sequence ID" value="KAG5621720.1"/>
    <property type="molecule type" value="Genomic_DNA"/>
</dbReference>
<organism evidence="3 4">
    <name type="scientific">Solanum commersonii</name>
    <name type="common">Commerson's wild potato</name>
    <name type="synonym">Commerson's nightshade</name>
    <dbReference type="NCBI Taxonomy" id="4109"/>
    <lineage>
        <taxon>Eukaryota</taxon>
        <taxon>Viridiplantae</taxon>
        <taxon>Streptophyta</taxon>
        <taxon>Embryophyta</taxon>
        <taxon>Tracheophyta</taxon>
        <taxon>Spermatophyta</taxon>
        <taxon>Magnoliopsida</taxon>
        <taxon>eudicotyledons</taxon>
        <taxon>Gunneridae</taxon>
        <taxon>Pentapetalae</taxon>
        <taxon>asterids</taxon>
        <taxon>lamiids</taxon>
        <taxon>Solanales</taxon>
        <taxon>Solanaceae</taxon>
        <taxon>Solanoideae</taxon>
        <taxon>Solaneae</taxon>
        <taxon>Solanum</taxon>
    </lineage>
</organism>
<comment type="caution">
    <text evidence="3">The sequence shown here is derived from an EMBL/GenBank/DDBJ whole genome shotgun (WGS) entry which is preliminary data.</text>
</comment>
<dbReference type="AlphaFoldDB" id="A0A9J6AB56"/>
<evidence type="ECO:0000256" key="1">
    <source>
        <dbReference type="SAM" id="MobiDB-lite"/>
    </source>
</evidence>
<proteinExistence type="predicted"/>
<reference evidence="3 4" key="1">
    <citation type="submission" date="2020-09" db="EMBL/GenBank/DDBJ databases">
        <title>De no assembly of potato wild relative species, Solanum commersonii.</title>
        <authorList>
            <person name="Cho K."/>
        </authorList>
    </citation>
    <scope>NUCLEOTIDE SEQUENCE [LARGE SCALE GENOMIC DNA]</scope>
    <source>
        <strain evidence="3">LZ3.2</strain>
        <tissue evidence="3">Leaf</tissue>
    </source>
</reference>
<feature type="compositionally biased region" description="Polar residues" evidence="1">
    <location>
        <begin position="60"/>
        <end position="69"/>
    </location>
</feature>
<protein>
    <submittedName>
        <fullName evidence="3">Uncharacterized protein</fullName>
    </submittedName>
</protein>
<keyword evidence="4" id="KW-1185">Reference proteome</keyword>
<feature type="transmembrane region" description="Helical" evidence="2">
    <location>
        <begin position="229"/>
        <end position="257"/>
    </location>
</feature>
<evidence type="ECO:0000313" key="4">
    <source>
        <dbReference type="Proteomes" id="UP000824120"/>
    </source>
</evidence>
<keyword evidence="2" id="KW-0812">Transmembrane</keyword>